<dbReference type="SUPFAM" id="SSF81606">
    <property type="entry name" value="PP2C-like"/>
    <property type="match status" value="1"/>
</dbReference>
<feature type="compositionally biased region" description="Low complexity" evidence="1">
    <location>
        <begin position="509"/>
        <end position="539"/>
    </location>
</feature>
<dbReference type="Pfam" id="PF00481">
    <property type="entry name" value="PP2C"/>
    <property type="match status" value="1"/>
</dbReference>
<feature type="compositionally biased region" description="Acidic residues" evidence="1">
    <location>
        <begin position="291"/>
        <end position="309"/>
    </location>
</feature>
<feature type="region of interest" description="Disordered" evidence="1">
    <location>
        <begin position="279"/>
        <end position="310"/>
    </location>
</feature>
<keyword evidence="5" id="KW-1185">Reference proteome</keyword>
<proteinExistence type="predicted"/>
<evidence type="ECO:0008006" key="6">
    <source>
        <dbReference type="Google" id="ProtNLM"/>
    </source>
</evidence>
<feature type="region of interest" description="Disordered" evidence="1">
    <location>
        <begin position="1201"/>
        <end position="1225"/>
    </location>
</feature>
<feature type="compositionally biased region" description="Low complexity" evidence="1">
    <location>
        <begin position="866"/>
        <end position="880"/>
    </location>
</feature>
<feature type="compositionally biased region" description="Basic and acidic residues" evidence="1">
    <location>
        <begin position="881"/>
        <end position="891"/>
    </location>
</feature>
<feature type="compositionally biased region" description="Low complexity" evidence="1">
    <location>
        <begin position="105"/>
        <end position="114"/>
    </location>
</feature>
<evidence type="ECO:0000256" key="1">
    <source>
        <dbReference type="SAM" id="MobiDB-lite"/>
    </source>
</evidence>
<feature type="region of interest" description="Disordered" evidence="1">
    <location>
        <begin position="772"/>
        <end position="799"/>
    </location>
</feature>
<dbReference type="Pfam" id="PF00069">
    <property type="entry name" value="Pkinase"/>
    <property type="match status" value="1"/>
</dbReference>
<dbReference type="GO" id="GO:0004722">
    <property type="term" value="F:protein serine/threonine phosphatase activity"/>
    <property type="evidence" value="ECO:0007669"/>
    <property type="project" value="InterPro"/>
</dbReference>
<reference evidence="4 5" key="1">
    <citation type="submission" date="2019-01" db="EMBL/GenBank/DDBJ databases">
        <title>Nuclear Genome Assembly of the Microalgal Biofuel strain Nannochloropsis salina CCMP1776.</title>
        <authorList>
            <person name="Hovde B."/>
        </authorList>
    </citation>
    <scope>NUCLEOTIDE SEQUENCE [LARGE SCALE GENOMIC DNA]</scope>
    <source>
        <strain evidence="4 5">CCMP1776</strain>
    </source>
</reference>
<feature type="region of interest" description="Disordered" evidence="1">
    <location>
        <begin position="1"/>
        <end position="27"/>
    </location>
</feature>
<dbReference type="SUPFAM" id="SSF56112">
    <property type="entry name" value="Protein kinase-like (PK-like)"/>
    <property type="match status" value="1"/>
</dbReference>
<feature type="region of interest" description="Disordered" evidence="1">
    <location>
        <begin position="464"/>
        <end position="486"/>
    </location>
</feature>
<feature type="compositionally biased region" description="Acidic residues" evidence="1">
    <location>
        <begin position="18"/>
        <end position="27"/>
    </location>
</feature>
<evidence type="ECO:0000259" key="3">
    <source>
        <dbReference type="PROSITE" id="PS51746"/>
    </source>
</evidence>
<dbReference type="EMBL" id="SDOX01000017">
    <property type="protein sequence ID" value="TFJ84907.1"/>
    <property type="molecule type" value="Genomic_DNA"/>
</dbReference>
<accession>A0A4D9D3F2</accession>
<dbReference type="PROSITE" id="PS50011">
    <property type="entry name" value="PROTEIN_KINASE_DOM"/>
    <property type="match status" value="1"/>
</dbReference>
<evidence type="ECO:0000313" key="5">
    <source>
        <dbReference type="Proteomes" id="UP000355283"/>
    </source>
</evidence>
<dbReference type="Gene3D" id="3.60.40.10">
    <property type="entry name" value="PPM-type phosphatase domain"/>
    <property type="match status" value="1"/>
</dbReference>
<feature type="region of interest" description="Disordered" evidence="1">
    <location>
        <begin position="850"/>
        <end position="912"/>
    </location>
</feature>
<dbReference type="OrthoDB" id="10264738at2759"/>
<dbReference type="InterPro" id="IPR015655">
    <property type="entry name" value="PP2C"/>
</dbReference>
<dbReference type="SMART" id="SM00332">
    <property type="entry name" value="PP2Cc"/>
    <property type="match status" value="1"/>
</dbReference>
<dbReference type="Proteomes" id="UP000355283">
    <property type="component" value="Unassembled WGS sequence"/>
</dbReference>
<comment type="caution">
    <text evidence="4">The sequence shown here is derived from an EMBL/GenBank/DDBJ whole genome shotgun (WGS) entry which is preliminary data.</text>
</comment>
<feature type="compositionally biased region" description="Polar residues" evidence="1">
    <location>
        <begin position="1"/>
        <end position="14"/>
    </location>
</feature>
<evidence type="ECO:0000259" key="2">
    <source>
        <dbReference type="PROSITE" id="PS50011"/>
    </source>
</evidence>
<feature type="compositionally biased region" description="Pro residues" evidence="1">
    <location>
        <begin position="540"/>
        <end position="554"/>
    </location>
</feature>
<dbReference type="InterPro" id="IPR001932">
    <property type="entry name" value="PPM-type_phosphatase-like_dom"/>
</dbReference>
<feature type="domain" description="Protein kinase" evidence="2">
    <location>
        <begin position="384"/>
        <end position="794"/>
    </location>
</feature>
<feature type="compositionally biased region" description="Basic and acidic residues" evidence="1">
    <location>
        <begin position="346"/>
        <end position="355"/>
    </location>
</feature>
<protein>
    <recommendedName>
        <fullName evidence="6">Protein kinase domain-containing protein</fullName>
    </recommendedName>
</protein>
<sequence>MPTSRPRPRSNSYPQEDYHEEGEGEGQDDSYAAIFNTNVLVGALISWALLVLSRTHWQVFSPQHYHPSPEKRPCSPTSIGSTDGEEEISGNGWSSDGTGAQRVWSISSPSKSSPYGERGTNIDIGEPGAFLAPNLLISHSVSPPSYSNSGPGGKDWRLLREKSPWAVTMGRKTHTPAISLPVPGMSRPLHRGELIQNRYVLQDFIQPLGVTYLEEGVRQHVHDLAFVTPELKQLAPAPRPPPFLSSPRGLNALGRGVAPGMTERQGDALETRRDGAVVPSFRHPGVRTDEWEGGEEGGEEGEGDGEGEGLDLVGGRGLSLEGVEGEVGEGEGGFARRAGWGAGEGEGSRREGEAVWREVGGEVGGEDGDEEDVEGTGREQAERWRLGRKFEGGANGEIWRAHRVVKVEDGGLGLSEDRYVMKRMAVGPGLEEAWRGGLREVAFGRRLQGRPHVARYVEHFYRSGRRKGGRKGREGGTTEDTAEEEEEGLELWIVFHDEGTSLRRYLYSPTCSPASPSSPLSPLSSSLTPHDSPRPGDSSSPPPSSTPPSSPSPLPQDALLFEPSAFWRRIRLSPGGDNVLKGLLRQLLEGIAEVHAAGAAHRDLKPSNLILNFQARPDGVEAILKLADFSSAVDLEEGPTQGKGGLYGDAGPGQGEETLEYMPPEALFHPSRPFALGQAVAYDMWSVGVIFLELILGTPHVFTLSSRDRSLLGHQLRRESETTRQQAYVLAALADFCVVAPESGEWGNDEEEGGRGRGAWAEAVQGLWRQRHHAPPHFPSPPPPLPPSTPAPWTTSVGPSNNETLWTWVSTTLGASTSCRGCCNGARKIGSGPGTPLPTRFSKDLTSVPWITPSTRRKKSRRAVQGPRAGTRAPSAPAAGGRRETGGKEEDVGGLPFYGLGGGREGGREGGRVGGREGEYQYYGIYDGHWGTKAAKFASATLHAHFAAIWEGEGEGGREGGVDPEALREAVREAFWRTNEDLKTLLKLSRGREGGKEGGREGGREGEAYDRSGTTATLALLFPEAGLLLVANVGDSRAVLCCEAGEEGGKEGGKERAVEMTVDHTASNLEERRVLETQGARVWRLQVREGRKGGGRDGDGEGRGGEDVWRLEGELALSRSLGDFQYDRFLSRDPHISLFSLAHGKGGREGGREGGRGGYRYLVLASDGLWDVMSNEDVVAFVDEKMSEVLRKGGREGMAQAGIEGESQCGEGGEGREGSEGRGSGGLEGWGVDWHALARALTWEAYVRGSTDNIGVLIVDLNR</sequence>
<organism evidence="4 5">
    <name type="scientific">Nannochloropsis salina CCMP1776</name>
    <dbReference type="NCBI Taxonomy" id="1027361"/>
    <lineage>
        <taxon>Eukaryota</taxon>
        <taxon>Sar</taxon>
        <taxon>Stramenopiles</taxon>
        <taxon>Ochrophyta</taxon>
        <taxon>Eustigmatophyceae</taxon>
        <taxon>Eustigmatales</taxon>
        <taxon>Monodopsidaceae</taxon>
        <taxon>Microchloropsis</taxon>
        <taxon>Microchloropsis salina</taxon>
    </lineage>
</organism>
<dbReference type="InterPro" id="IPR000719">
    <property type="entry name" value="Prot_kinase_dom"/>
</dbReference>
<dbReference type="PROSITE" id="PS51746">
    <property type="entry name" value="PPM_2"/>
    <property type="match status" value="1"/>
</dbReference>
<dbReference type="InterPro" id="IPR011009">
    <property type="entry name" value="Kinase-like_dom_sf"/>
</dbReference>
<feature type="region of interest" description="Disordered" evidence="1">
    <location>
        <begin position="323"/>
        <end position="355"/>
    </location>
</feature>
<feature type="region of interest" description="Disordered" evidence="1">
    <location>
        <begin position="63"/>
        <end position="119"/>
    </location>
</feature>
<dbReference type="PANTHER" id="PTHR47992">
    <property type="entry name" value="PROTEIN PHOSPHATASE"/>
    <property type="match status" value="1"/>
</dbReference>
<dbReference type="Gene3D" id="1.10.510.10">
    <property type="entry name" value="Transferase(Phosphotransferase) domain 1"/>
    <property type="match status" value="1"/>
</dbReference>
<feature type="domain" description="PPM-type phosphatase" evidence="3">
    <location>
        <begin position="897"/>
        <end position="1261"/>
    </location>
</feature>
<feature type="region of interest" description="Disordered" evidence="1">
    <location>
        <begin position="989"/>
        <end position="1010"/>
    </location>
</feature>
<feature type="region of interest" description="Disordered" evidence="1">
    <location>
        <begin position="509"/>
        <end position="557"/>
    </location>
</feature>
<dbReference type="InterPro" id="IPR036457">
    <property type="entry name" value="PPM-type-like_dom_sf"/>
</dbReference>
<dbReference type="GO" id="GO:0004672">
    <property type="term" value="F:protein kinase activity"/>
    <property type="evidence" value="ECO:0007669"/>
    <property type="project" value="InterPro"/>
</dbReference>
<dbReference type="GO" id="GO:0005524">
    <property type="term" value="F:ATP binding"/>
    <property type="evidence" value="ECO:0007669"/>
    <property type="project" value="InterPro"/>
</dbReference>
<dbReference type="SMART" id="SM00220">
    <property type="entry name" value="S_TKc"/>
    <property type="match status" value="1"/>
</dbReference>
<gene>
    <name evidence="4" type="ORF">NSK_003939</name>
</gene>
<dbReference type="CDD" id="cd00143">
    <property type="entry name" value="PP2Cc"/>
    <property type="match status" value="1"/>
</dbReference>
<name>A0A4D9D3F2_9STRA</name>
<dbReference type="AlphaFoldDB" id="A0A4D9D3F2"/>
<evidence type="ECO:0000313" key="4">
    <source>
        <dbReference type="EMBL" id="TFJ84907.1"/>
    </source>
</evidence>
<feature type="compositionally biased region" description="Pro residues" evidence="1">
    <location>
        <begin position="776"/>
        <end position="790"/>
    </location>
</feature>